<dbReference type="Pfam" id="PF05527">
    <property type="entry name" value="TNFAIP8"/>
    <property type="match status" value="1"/>
</dbReference>
<evidence type="ECO:0000313" key="1">
    <source>
        <dbReference type="EMBL" id="KAG8231319.1"/>
    </source>
</evidence>
<dbReference type="GO" id="GO:0042981">
    <property type="term" value="P:regulation of apoptotic process"/>
    <property type="evidence" value="ECO:0007669"/>
    <property type="project" value="InterPro"/>
</dbReference>
<dbReference type="PANTHER" id="PTHR12757:SF1">
    <property type="entry name" value="PROTEIN SALIVARY GLANDS MARRED"/>
    <property type="match status" value="1"/>
</dbReference>
<protein>
    <recommendedName>
        <fullName evidence="3">Tumor necrosis factor alpha-induced protein 8-like protein</fullName>
    </recommendedName>
</protein>
<proteinExistence type="predicted"/>
<accession>A0A8K0P569</accession>
<dbReference type="Gene3D" id="1.20.1440.160">
    <property type="entry name" value="Tumor necrosis factor alpha-induced protein 8-like"/>
    <property type="match status" value="1"/>
</dbReference>
<dbReference type="InterPro" id="IPR038355">
    <property type="entry name" value="TNFAIP8_sf"/>
</dbReference>
<dbReference type="AlphaFoldDB" id="A0A8K0P569"/>
<dbReference type="Proteomes" id="UP000792457">
    <property type="component" value="Unassembled WGS sequence"/>
</dbReference>
<evidence type="ECO:0008006" key="3">
    <source>
        <dbReference type="Google" id="ProtNLM"/>
    </source>
</evidence>
<dbReference type="InterPro" id="IPR008477">
    <property type="entry name" value="TNFAIP8-like"/>
</dbReference>
<reference evidence="1" key="2">
    <citation type="submission" date="2017-10" db="EMBL/GenBank/DDBJ databases">
        <title>Ladona fulva Genome sequencing and assembly.</title>
        <authorList>
            <person name="Murali S."/>
            <person name="Richards S."/>
            <person name="Bandaranaike D."/>
            <person name="Bellair M."/>
            <person name="Blankenburg K."/>
            <person name="Chao H."/>
            <person name="Dinh H."/>
            <person name="Doddapaneni H."/>
            <person name="Dugan-Rocha S."/>
            <person name="Elkadiri S."/>
            <person name="Gnanaolivu R."/>
            <person name="Hernandez B."/>
            <person name="Skinner E."/>
            <person name="Javaid M."/>
            <person name="Lee S."/>
            <person name="Li M."/>
            <person name="Ming W."/>
            <person name="Munidasa M."/>
            <person name="Muniz J."/>
            <person name="Nguyen L."/>
            <person name="Hughes D."/>
            <person name="Osuji N."/>
            <person name="Pu L.-L."/>
            <person name="Puazo M."/>
            <person name="Qu C."/>
            <person name="Quiroz J."/>
            <person name="Raj R."/>
            <person name="Weissenberger G."/>
            <person name="Xin Y."/>
            <person name="Zou X."/>
            <person name="Han Y."/>
            <person name="Worley K."/>
            <person name="Muzny D."/>
            <person name="Gibbs R."/>
        </authorList>
    </citation>
    <scope>NUCLEOTIDE SEQUENCE</scope>
    <source>
        <strain evidence="1">Sampled in the wild</strain>
    </source>
</reference>
<sequence>MEMAESFKAKDVGLRAQKKILSRMANKTVAKVFIDETTGSLLDNVYRLMKAYTGNKKEAEKIVKNVIKTVIKLGVLYRNGQFSQEELRTAERFKQKFHATAMAIVSFSEVDFSYDRAYLMQALTECCASLRLLVKRHLTDKSLNRIESTFAFFTNPAFLDAVFCHNSEYADILNRIVADMNKALDEGGM</sequence>
<dbReference type="EMBL" id="KZ308549">
    <property type="protein sequence ID" value="KAG8231319.1"/>
    <property type="molecule type" value="Genomic_DNA"/>
</dbReference>
<reference evidence="1" key="1">
    <citation type="submission" date="2013-04" db="EMBL/GenBank/DDBJ databases">
        <authorList>
            <person name="Qu J."/>
            <person name="Murali S.C."/>
            <person name="Bandaranaike D."/>
            <person name="Bellair M."/>
            <person name="Blankenburg K."/>
            <person name="Chao H."/>
            <person name="Dinh H."/>
            <person name="Doddapaneni H."/>
            <person name="Downs B."/>
            <person name="Dugan-Rocha S."/>
            <person name="Elkadiri S."/>
            <person name="Gnanaolivu R.D."/>
            <person name="Hernandez B."/>
            <person name="Javaid M."/>
            <person name="Jayaseelan J.C."/>
            <person name="Lee S."/>
            <person name="Li M."/>
            <person name="Ming W."/>
            <person name="Munidasa M."/>
            <person name="Muniz J."/>
            <person name="Nguyen L."/>
            <person name="Ongeri F."/>
            <person name="Osuji N."/>
            <person name="Pu L.-L."/>
            <person name="Puazo M."/>
            <person name="Qu C."/>
            <person name="Quiroz J."/>
            <person name="Raj R."/>
            <person name="Weissenberger G."/>
            <person name="Xin Y."/>
            <person name="Zou X."/>
            <person name="Han Y."/>
            <person name="Richards S."/>
            <person name="Worley K."/>
            <person name="Muzny D."/>
            <person name="Gibbs R."/>
        </authorList>
    </citation>
    <scope>NUCLEOTIDE SEQUENCE</scope>
    <source>
        <strain evidence="1">Sampled in the wild</strain>
    </source>
</reference>
<gene>
    <name evidence="1" type="ORF">J437_LFUL011144</name>
</gene>
<dbReference type="PANTHER" id="PTHR12757">
    <property type="entry name" value="TUMOR NECROSIS FACTOR INDUCED PROTEIN"/>
    <property type="match status" value="1"/>
</dbReference>
<keyword evidence="2" id="KW-1185">Reference proteome</keyword>
<dbReference type="FunFam" id="1.20.1440.160:FF:000001">
    <property type="entry name" value="Tumor necrosis factor alpha-induced protein 8-like 1"/>
    <property type="match status" value="1"/>
</dbReference>
<dbReference type="OrthoDB" id="10055976at2759"/>
<dbReference type="GO" id="GO:0005737">
    <property type="term" value="C:cytoplasm"/>
    <property type="evidence" value="ECO:0007669"/>
    <property type="project" value="TreeGrafter"/>
</dbReference>
<name>A0A8K0P569_LADFU</name>
<comment type="caution">
    <text evidence="1">The sequence shown here is derived from an EMBL/GenBank/DDBJ whole genome shotgun (WGS) entry which is preliminary data.</text>
</comment>
<organism evidence="1 2">
    <name type="scientific">Ladona fulva</name>
    <name type="common">Scarce chaser dragonfly</name>
    <name type="synonym">Libellula fulva</name>
    <dbReference type="NCBI Taxonomy" id="123851"/>
    <lineage>
        <taxon>Eukaryota</taxon>
        <taxon>Metazoa</taxon>
        <taxon>Ecdysozoa</taxon>
        <taxon>Arthropoda</taxon>
        <taxon>Hexapoda</taxon>
        <taxon>Insecta</taxon>
        <taxon>Pterygota</taxon>
        <taxon>Palaeoptera</taxon>
        <taxon>Odonata</taxon>
        <taxon>Epiprocta</taxon>
        <taxon>Anisoptera</taxon>
        <taxon>Libelluloidea</taxon>
        <taxon>Libellulidae</taxon>
        <taxon>Ladona</taxon>
    </lineage>
</organism>
<evidence type="ECO:0000313" key="2">
    <source>
        <dbReference type="Proteomes" id="UP000792457"/>
    </source>
</evidence>